<protein>
    <submittedName>
        <fullName evidence="1">Uncharacterized protein</fullName>
    </submittedName>
</protein>
<evidence type="ECO:0000313" key="1">
    <source>
        <dbReference type="EMBL" id="CAG6683574.1"/>
    </source>
</evidence>
<organism evidence="1">
    <name type="scientific">Cacopsylla melanoneura</name>
    <dbReference type="NCBI Taxonomy" id="428564"/>
    <lineage>
        <taxon>Eukaryota</taxon>
        <taxon>Metazoa</taxon>
        <taxon>Ecdysozoa</taxon>
        <taxon>Arthropoda</taxon>
        <taxon>Hexapoda</taxon>
        <taxon>Insecta</taxon>
        <taxon>Pterygota</taxon>
        <taxon>Neoptera</taxon>
        <taxon>Paraneoptera</taxon>
        <taxon>Hemiptera</taxon>
        <taxon>Sternorrhyncha</taxon>
        <taxon>Psylloidea</taxon>
        <taxon>Psyllidae</taxon>
        <taxon>Psyllinae</taxon>
        <taxon>Cacopsylla</taxon>
    </lineage>
</organism>
<accession>A0A8D8T8Y4</accession>
<reference evidence="1" key="1">
    <citation type="submission" date="2021-05" db="EMBL/GenBank/DDBJ databases">
        <authorList>
            <person name="Alioto T."/>
            <person name="Alioto T."/>
            <person name="Gomez Garrido J."/>
        </authorList>
    </citation>
    <scope>NUCLEOTIDE SEQUENCE</scope>
</reference>
<sequence>MHSAKEMGPSEFSVSFTLHKTNFMNFLKFPSTQLAFGQIPTIKIKTRIQRPKLQKQRFIFKENCRQEKQVILQKLVGAIGFFGSDSLNPQGENLRIFQDVRSWFFLHARNKTWFYFEKKRETIQVTPCSLMRV</sequence>
<name>A0A8D8T8Y4_9HEMI</name>
<dbReference type="EMBL" id="HBUF01263579">
    <property type="protein sequence ID" value="CAG6683574.1"/>
    <property type="molecule type" value="Transcribed_RNA"/>
</dbReference>
<dbReference type="AlphaFoldDB" id="A0A8D8T8Y4"/>
<proteinExistence type="predicted"/>